<keyword evidence="2" id="KW-1185">Reference proteome</keyword>
<reference evidence="1" key="1">
    <citation type="submission" date="2020-08" db="EMBL/GenBank/DDBJ databases">
        <title>Multicomponent nature underlies the extraordinary mechanical properties of spider dragline silk.</title>
        <authorList>
            <person name="Kono N."/>
            <person name="Nakamura H."/>
            <person name="Mori M."/>
            <person name="Yoshida Y."/>
            <person name="Ohtoshi R."/>
            <person name="Malay A.D."/>
            <person name="Moran D.A.P."/>
            <person name="Tomita M."/>
            <person name="Numata K."/>
            <person name="Arakawa K."/>
        </authorList>
    </citation>
    <scope>NUCLEOTIDE SEQUENCE</scope>
</reference>
<evidence type="ECO:0000313" key="1">
    <source>
        <dbReference type="EMBL" id="GFT36840.1"/>
    </source>
</evidence>
<name>A0A8X6NX42_NEPPI</name>
<comment type="caution">
    <text evidence="1">The sequence shown here is derived from an EMBL/GenBank/DDBJ whole genome shotgun (WGS) entry which is preliminary data.</text>
</comment>
<accession>A0A8X6NX42</accession>
<proteinExistence type="predicted"/>
<dbReference type="AlphaFoldDB" id="A0A8X6NX42"/>
<dbReference type="EMBL" id="BMAW01109086">
    <property type="protein sequence ID" value="GFT36840.1"/>
    <property type="molecule type" value="Genomic_DNA"/>
</dbReference>
<protein>
    <submittedName>
        <fullName evidence="1">Uncharacterized protein</fullName>
    </submittedName>
</protein>
<sequence length="71" mass="8475">MKEKKFDDLAEEEKRRYGKEFEKWRRKVIADGNVNLLEKYEELKGKGKVMDLEVTKSLNRIATKTRKQTAK</sequence>
<dbReference type="Proteomes" id="UP000887013">
    <property type="component" value="Unassembled WGS sequence"/>
</dbReference>
<evidence type="ECO:0000313" key="2">
    <source>
        <dbReference type="Proteomes" id="UP000887013"/>
    </source>
</evidence>
<gene>
    <name evidence="1" type="ORF">NPIL_534261</name>
</gene>
<organism evidence="1 2">
    <name type="scientific">Nephila pilipes</name>
    <name type="common">Giant wood spider</name>
    <name type="synonym">Nephila maculata</name>
    <dbReference type="NCBI Taxonomy" id="299642"/>
    <lineage>
        <taxon>Eukaryota</taxon>
        <taxon>Metazoa</taxon>
        <taxon>Ecdysozoa</taxon>
        <taxon>Arthropoda</taxon>
        <taxon>Chelicerata</taxon>
        <taxon>Arachnida</taxon>
        <taxon>Araneae</taxon>
        <taxon>Araneomorphae</taxon>
        <taxon>Entelegynae</taxon>
        <taxon>Araneoidea</taxon>
        <taxon>Nephilidae</taxon>
        <taxon>Nephila</taxon>
    </lineage>
</organism>